<evidence type="ECO:0000256" key="4">
    <source>
        <dbReference type="ARBA" id="ARBA00022679"/>
    </source>
</evidence>
<dbReference type="STRING" id="3827.A0A1S2YSN9"/>
<dbReference type="Gene3D" id="2.170.270.10">
    <property type="entry name" value="SET domain"/>
    <property type="match status" value="1"/>
</dbReference>
<dbReference type="InterPro" id="IPR040689">
    <property type="entry name" value="SUVR5_Znf-C2H2_3rpt"/>
</dbReference>
<dbReference type="Gene3D" id="3.30.160.60">
    <property type="entry name" value="Classic Zinc Finger"/>
    <property type="match status" value="1"/>
</dbReference>
<evidence type="ECO:0000313" key="12">
    <source>
        <dbReference type="RefSeq" id="XP_004509291.1"/>
    </source>
</evidence>
<comment type="subcellular location">
    <subcellularLocation>
        <location evidence="1">Chromosome</location>
    </subcellularLocation>
</comment>
<dbReference type="PROSITE" id="PS50867">
    <property type="entry name" value="PRE_SET"/>
    <property type="match status" value="1"/>
</dbReference>
<dbReference type="PROSITE" id="PS00028">
    <property type="entry name" value="ZINC_FINGER_C2H2_1"/>
    <property type="match status" value="4"/>
</dbReference>
<dbReference type="eggNOG" id="KOG1082">
    <property type="taxonomic scope" value="Eukaryota"/>
</dbReference>
<dbReference type="InterPro" id="IPR046341">
    <property type="entry name" value="SET_dom_sf"/>
</dbReference>
<feature type="domain" description="Pre-SET" evidence="9">
    <location>
        <begin position="1215"/>
        <end position="1291"/>
    </location>
</feature>
<dbReference type="SMART" id="SM00355">
    <property type="entry name" value="ZnF_C2H2"/>
    <property type="match status" value="4"/>
</dbReference>
<evidence type="ECO:0000259" key="9">
    <source>
        <dbReference type="PROSITE" id="PS50867"/>
    </source>
</evidence>
<evidence type="ECO:0000256" key="3">
    <source>
        <dbReference type="ARBA" id="ARBA00022603"/>
    </source>
</evidence>
<dbReference type="RefSeq" id="XP_004509291.1">
    <property type="nucleotide sequence ID" value="XM_004509234.3"/>
</dbReference>
<dbReference type="PANTHER" id="PTHR47325:SF2">
    <property type="entry name" value="HISTONE-LYSINE N-METHYLTRANSFERASE SUVR5-LIKE PROTEIN"/>
    <property type="match status" value="1"/>
</dbReference>
<dbReference type="SUPFAM" id="SSF82199">
    <property type="entry name" value="SET domain"/>
    <property type="match status" value="1"/>
</dbReference>
<keyword evidence="2" id="KW-0158">Chromosome</keyword>
<keyword evidence="6" id="KW-0479">Metal-binding</keyword>
<dbReference type="PaxDb" id="3827-XP_004509291.1"/>
<dbReference type="GeneID" id="101497897"/>
<evidence type="ECO:0000256" key="1">
    <source>
        <dbReference type="ARBA" id="ARBA00004286"/>
    </source>
</evidence>
<dbReference type="GO" id="GO:0008270">
    <property type="term" value="F:zinc ion binding"/>
    <property type="evidence" value="ECO:0007669"/>
    <property type="project" value="UniProtKB-KW"/>
</dbReference>
<evidence type="ECO:0000259" key="8">
    <source>
        <dbReference type="PROSITE" id="PS50280"/>
    </source>
</evidence>
<dbReference type="PROSITE" id="PS50280">
    <property type="entry name" value="SET"/>
    <property type="match status" value="1"/>
</dbReference>
<feature type="domain" description="SET" evidence="8">
    <location>
        <begin position="1294"/>
        <end position="1426"/>
    </location>
</feature>
<keyword evidence="4" id="KW-0808">Transferase</keyword>
<dbReference type="GO" id="GO:0005634">
    <property type="term" value="C:nucleus"/>
    <property type="evidence" value="ECO:0007669"/>
    <property type="project" value="InterPro"/>
</dbReference>
<dbReference type="PANTHER" id="PTHR47325">
    <property type="entry name" value="HISTONE-LYSINE N-METHYLTRANSFERASE SUVR5"/>
    <property type="match status" value="1"/>
</dbReference>
<evidence type="ECO:0000259" key="10">
    <source>
        <dbReference type="PROSITE" id="PS50868"/>
    </source>
</evidence>
<dbReference type="SMART" id="SM00317">
    <property type="entry name" value="SET"/>
    <property type="match status" value="1"/>
</dbReference>
<reference evidence="11" key="1">
    <citation type="journal article" date="2013" name="Nat. Biotechnol.">
        <title>Draft genome sequence of chickpea (Cicer arietinum) provides a resource for trait improvement.</title>
        <authorList>
            <person name="Varshney R.K."/>
            <person name="Song C."/>
            <person name="Saxena R.K."/>
            <person name="Azam S."/>
            <person name="Yu S."/>
            <person name="Sharpe A.G."/>
            <person name="Cannon S."/>
            <person name="Baek J."/>
            <person name="Rosen B.D."/>
            <person name="Tar'an B."/>
            <person name="Millan T."/>
            <person name="Zhang X."/>
            <person name="Ramsay L.D."/>
            <person name="Iwata A."/>
            <person name="Wang Y."/>
            <person name="Nelson W."/>
            <person name="Farmer A.D."/>
            <person name="Gaur P.M."/>
            <person name="Soderlund C."/>
            <person name="Penmetsa R.V."/>
            <person name="Xu C."/>
            <person name="Bharti A.K."/>
            <person name="He W."/>
            <person name="Winter P."/>
            <person name="Zhao S."/>
            <person name="Hane J.K."/>
            <person name="Carrasquilla-Garcia N."/>
            <person name="Condie J.A."/>
            <person name="Upadhyaya H.D."/>
            <person name="Luo M.C."/>
            <person name="Thudi M."/>
            <person name="Gowda C.L."/>
            <person name="Singh N.P."/>
            <person name="Lichtenzveig J."/>
            <person name="Gali K.K."/>
            <person name="Rubio J."/>
            <person name="Nadarajan N."/>
            <person name="Dolezel J."/>
            <person name="Bansal K.C."/>
            <person name="Xu X."/>
            <person name="Edwards D."/>
            <person name="Zhang G."/>
            <person name="Kahl G."/>
            <person name="Gil J."/>
            <person name="Singh K.B."/>
            <person name="Datta S.K."/>
            <person name="Jackson S.A."/>
            <person name="Wang J."/>
            <person name="Cook D.R."/>
        </authorList>
    </citation>
    <scope>NUCLEOTIDE SEQUENCE [LARGE SCALE GENOMIC DNA]</scope>
    <source>
        <strain evidence="11">cv. CDC Frontier</strain>
    </source>
</reference>
<dbReference type="GO" id="GO:0005694">
    <property type="term" value="C:chromosome"/>
    <property type="evidence" value="ECO:0007669"/>
    <property type="project" value="UniProtKB-SubCell"/>
</dbReference>
<dbReference type="InterPro" id="IPR003616">
    <property type="entry name" value="Post-SET_dom"/>
</dbReference>
<dbReference type="Pfam" id="PF05033">
    <property type="entry name" value="Pre-SET"/>
    <property type="match status" value="1"/>
</dbReference>
<proteinExistence type="predicted"/>
<evidence type="ECO:0000256" key="5">
    <source>
        <dbReference type="ARBA" id="ARBA00022691"/>
    </source>
</evidence>
<organism evidence="11 12">
    <name type="scientific">Cicer arietinum</name>
    <name type="common">Chickpea</name>
    <name type="synonym">Garbanzo</name>
    <dbReference type="NCBI Taxonomy" id="3827"/>
    <lineage>
        <taxon>Eukaryota</taxon>
        <taxon>Viridiplantae</taxon>
        <taxon>Streptophyta</taxon>
        <taxon>Embryophyta</taxon>
        <taxon>Tracheophyta</taxon>
        <taxon>Spermatophyta</taxon>
        <taxon>Magnoliopsida</taxon>
        <taxon>eudicotyledons</taxon>
        <taxon>Gunneridae</taxon>
        <taxon>Pentapetalae</taxon>
        <taxon>rosids</taxon>
        <taxon>fabids</taxon>
        <taxon>Fabales</taxon>
        <taxon>Fabaceae</taxon>
        <taxon>Papilionoideae</taxon>
        <taxon>50 kb inversion clade</taxon>
        <taxon>NPAAA clade</taxon>
        <taxon>Hologalegina</taxon>
        <taxon>IRL clade</taxon>
        <taxon>Cicereae</taxon>
        <taxon>Cicer</taxon>
    </lineage>
</organism>
<dbReference type="SMART" id="SM00468">
    <property type="entry name" value="PreSET"/>
    <property type="match status" value="1"/>
</dbReference>
<dbReference type="InterPro" id="IPR007728">
    <property type="entry name" value="Pre-SET_dom"/>
</dbReference>
<accession>A0A1S2YSN9</accession>
<keyword evidence="3" id="KW-0489">Methyltransferase</keyword>
<dbReference type="InterPro" id="IPR001214">
    <property type="entry name" value="SET_dom"/>
</dbReference>
<protein>
    <submittedName>
        <fullName evidence="12">Histone-lysine N-methyltransferase SUVR5-like</fullName>
    </submittedName>
</protein>
<dbReference type="OrthoDB" id="308383at2759"/>
<keyword evidence="5" id="KW-0949">S-adenosyl-L-methionine</keyword>
<dbReference type="Pfam" id="PF00856">
    <property type="entry name" value="SET"/>
    <property type="match status" value="1"/>
</dbReference>
<reference evidence="12" key="2">
    <citation type="submission" date="2025-08" db="UniProtKB">
        <authorList>
            <consortium name="RefSeq"/>
        </authorList>
    </citation>
    <scope>IDENTIFICATION</scope>
    <source>
        <tissue evidence="12">Etiolated seedlings</tissue>
    </source>
</reference>
<feature type="domain" description="Post-SET" evidence="10">
    <location>
        <begin position="1433"/>
        <end position="1449"/>
    </location>
</feature>
<keyword evidence="11" id="KW-1185">Reference proteome</keyword>
<feature type="domain" description="C2H2-type" evidence="7">
    <location>
        <begin position="799"/>
        <end position="827"/>
    </location>
</feature>
<keyword evidence="6" id="KW-0862">Zinc</keyword>
<dbReference type="eggNOG" id="KOG1721">
    <property type="taxonomic scope" value="Eukaryota"/>
</dbReference>
<dbReference type="Pfam" id="PF18868">
    <property type="entry name" value="zf-C2H2_3rep"/>
    <property type="match status" value="1"/>
</dbReference>
<dbReference type="KEGG" id="cam:101497897"/>
<name>A0A1S2YSN9_CICAR</name>
<keyword evidence="6" id="KW-0863">Zinc-finger</keyword>
<evidence type="ECO:0000256" key="6">
    <source>
        <dbReference type="PROSITE-ProRule" id="PRU00042"/>
    </source>
</evidence>
<evidence type="ECO:0000313" key="11">
    <source>
        <dbReference type="Proteomes" id="UP000087171"/>
    </source>
</evidence>
<dbReference type="InterPro" id="IPR013087">
    <property type="entry name" value="Znf_C2H2_type"/>
</dbReference>
<dbReference type="GO" id="GO:0042054">
    <property type="term" value="F:histone methyltransferase activity"/>
    <property type="evidence" value="ECO:0007669"/>
    <property type="project" value="InterPro"/>
</dbReference>
<dbReference type="Proteomes" id="UP000087171">
    <property type="component" value="Chromosome Ca7"/>
</dbReference>
<evidence type="ECO:0000259" key="7">
    <source>
        <dbReference type="PROSITE" id="PS50157"/>
    </source>
</evidence>
<feature type="domain" description="C2H2-type" evidence="7">
    <location>
        <begin position="906"/>
        <end position="934"/>
    </location>
</feature>
<sequence>MVLLPYSGVENAEESDCSNKPNQGTAYAYSGELICVQNKEYLVFEDDKMNEPGLTSENTPSTVEMIESESPNNNRVSFFKWLAKDEPTAVWFKWRGEWQAGIKCGRADWSLSALKSKPSSDQMKYVLIFSLDTRDLSWADILNVESIDKFPQPIPYKTHEEGLQMVKDLTIARRFQMQKLAVDMLSIVDQFHSNALVETARDVMVWKQFAMEASHCHGYSDLGRMLQSLQNSILQNYIKADWILYSYKSWAERCKNANSAILVELLKEELYVSILWNDVNNLWDAALAQPKLGSEWKAWKNDVMKWFSIFPSFSRNKDMMQQDASNGLHQVSLQVCRKRPKLTVRRADTLPSMVDSLSALAAVNSELEDIVEVPVLTDIPGNLNTHWKEIVVEPTYSEIMLSNGTESRPMEEIPVQNVVESGTENQQCQAHIEVTGRPDVRPVVGGDEMAVPKFVESGNKNAQCQAYIEAKGRQCVRPVVGGDIYCCVHFSERVLGGSRKTERPVTIVTPICSGTTIAGTRCKHHSLPGFLFCKKHQNETSNSSHNTLKRKIDESCSGSNGLICKDNVLVNDGSPLQIDSVSDDDDSFSGRNNLGELLMLSGNDYHVMEALQCIGSPHYGNGNEDSCFEAPKWYSLYCEKHLPNWLKNATNGKSRIISNEVFTDNLTGCSSLEQKVHLHKACMIFYKLFRSILSQKNLESNEARFQWALAEASKETSVGDFFYKLVHSEKERIKLTWGFDGDVNATSLMEGLSRLRSASMNDNAIKCKICFAEFSDDQTLCNHWMENHKKEAEWLFRGYACAICLDSFANKKLLESHVKERHRVEFVEQCLLFLCIPCGGHFGNMEELLLHVVSAHPVEFKPSKAHPSPERQTLSTSDDSLELIEQGNEAPLDNNNSENQDSLRKFCCRFCGMKFNLLPDLGRHHQATHMDRNLASRRLARREVRHYAHRLKSGRISHPKFKKGLSEASYRGIRNRANANLKRKNKETRLLEVGETSTQPHVNETENIGHPEDCKYSLIVKILLSEIHKIKPRPNNIDILSIARSSCCKVNLKASLEENFGTFPESFYARAAKLCSENGIQVNWHQKEFICLRGCNASNDENLIPRLALPSNDQMMQNSVNISDIAINELEKNEFHCIVNMHTLKFGSLQNDIVLCDDISFGKESTPVICVLDQEILNSLFEQDVSLSMPWESFTYVTKPMLDRSLTLYSQSLHLRCSCSSSTCCHETCDHIYLFDNDYDDAKDIFGKPMRGRFPYNENGRIILEEGYLVYECNHMCKCDKTCPNRILQNGVQVKLEVFKTEKKGWAVRAGEAIPHGTFVCEFIGEVIGEQEALKRCERYGKEHCSYLYDIDAHVNDIGRLIGEQARYVIDSTTYGNVSRFINNSCSPNLVNYQVLVESMDCERSHIGLYASRDIALGEELTYNYHYELVPGEGSPCLCGSSKCRGRLY</sequence>
<dbReference type="PROSITE" id="PS50157">
    <property type="entry name" value="ZINC_FINGER_C2H2_2"/>
    <property type="match status" value="2"/>
</dbReference>
<dbReference type="GO" id="GO:0032259">
    <property type="term" value="P:methylation"/>
    <property type="evidence" value="ECO:0007669"/>
    <property type="project" value="UniProtKB-KW"/>
</dbReference>
<gene>
    <name evidence="12" type="primary">LOC101497897</name>
</gene>
<evidence type="ECO:0000256" key="2">
    <source>
        <dbReference type="ARBA" id="ARBA00022454"/>
    </source>
</evidence>
<dbReference type="PROSITE" id="PS50868">
    <property type="entry name" value="POST_SET"/>
    <property type="match status" value="1"/>
</dbReference>